<dbReference type="RefSeq" id="WP_267927620.1">
    <property type="nucleotide sequence ID" value="NZ_AP024233.1"/>
</dbReference>
<dbReference type="EMBL" id="AP024233">
    <property type="protein sequence ID" value="BCO07670.1"/>
    <property type="molecule type" value="Genomic_DNA"/>
</dbReference>
<proteinExistence type="predicted"/>
<dbReference type="Gene3D" id="3.90.550.10">
    <property type="entry name" value="Spore Coat Polysaccharide Biosynthesis Protein SpsA, Chain A"/>
    <property type="match status" value="1"/>
</dbReference>
<dbReference type="InterPro" id="IPR029044">
    <property type="entry name" value="Nucleotide-diphossugar_trans"/>
</dbReference>
<dbReference type="Proteomes" id="UP001063350">
    <property type="component" value="Chromosome"/>
</dbReference>
<reference evidence="2" key="1">
    <citation type="submission" date="2020-12" db="EMBL/GenBank/DDBJ databases">
        <title>Desulfobium dissulfuricans gen. nov., sp. nov., a novel mesophilic, sulfate-reducing bacterium isolated from a deep-sea hydrothermal vent.</title>
        <authorList>
            <person name="Hashimoto Y."/>
            <person name="Tame A."/>
            <person name="Sawayama S."/>
            <person name="Miyazaki J."/>
            <person name="Takai K."/>
            <person name="Nakagawa S."/>
        </authorList>
    </citation>
    <scope>NUCLEOTIDE SEQUENCE</scope>
    <source>
        <strain evidence="2">GF1</strain>
    </source>
</reference>
<protein>
    <recommendedName>
        <fullName evidence="1">Glycosyltransferase 2-like domain-containing protein</fullName>
    </recommendedName>
</protein>
<dbReference type="PANTHER" id="PTHR43685:SF2">
    <property type="entry name" value="GLYCOSYLTRANSFERASE 2-LIKE DOMAIN-CONTAINING PROTEIN"/>
    <property type="match status" value="1"/>
</dbReference>
<dbReference type="InterPro" id="IPR050834">
    <property type="entry name" value="Glycosyltransf_2"/>
</dbReference>
<dbReference type="SUPFAM" id="SSF53448">
    <property type="entry name" value="Nucleotide-diphospho-sugar transferases"/>
    <property type="match status" value="1"/>
</dbReference>
<sequence>MKIVSIIIPAKNEGRYLSACLESLLALNFPDNRYEIIVADNGSTDDTVAIAESFSVKVVHLPEKTTISAVRNSGAAVASGDILVFLDADCTVTPDWLTQAQRYFDREDVACFGSSPVIPENGTWVEQTWFLARKSHEQVFERDWQESTNMFIPKDIFDKSGGFNEELVTCEDVDLSYRLLQFGKIISDNRIVAIHHRDPKTIKEFFQKERWRGKSNYSGLFRHGLKVNELPSLVLPLYFTALLLSSLAALLFGAFSLALFFFLMAQAPVMLLVFLKTRKDFRVGNYFRLLILYNIYFLARACAIV</sequence>
<gene>
    <name evidence="2" type="ORF">GF1_00460</name>
</gene>
<evidence type="ECO:0000313" key="2">
    <source>
        <dbReference type="EMBL" id="BCO07670.1"/>
    </source>
</evidence>
<accession>A0A915U8T7</accession>
<name>A0A915U8T7_9BACT</name>
<dbReference type="Pfam" id="PF00535">
    <property type="entry name" value="Glycos_transf_2"/>
    <property type="match status" value="1"/>
</dbReference>
<evidence type="ECO:0000313" key="3">
    <source>
        <dbReference type="Proteomes" id="UP001063350"/>
    </source>
</evidence>
<keyword evidence="3" id="KW-1185">Reference proteome</keyword>
<dbReference type="PANTHER" id="PTHR43685">
    <property type="entry name" value="GLYCOSYLTRANSFERASE"/>
    <property type="match status" value="1"/>
</dbReference>
<dbReference type="AlphaFoldDB" id="A0A915U8T7"/>
<evidence type="ECO:0000259" key="1">
    <source>
        <dbReference type="Pfam" id="PF00535"/>
    </source>
</evidence>
<organism evidence="2 3">
    <name type="scientific">Desulfolithobacter dissulfuricans</name>
    <dbReference type="NCBI Taxonomy" id="2795293"/>
    <lineage>
        <taxon>Bacteria</taxon>
        <taxon>Pseudomonadati</taxon>
        <taxon>Thermodesulfobacteriota</taxon>
        <taxon>Desulfobulbia</taxon>
        <taxon>Desulfobulbales</taxon>
        <taxon>Desulfobulbaceae</taxon>
        <taxon>Desulfolithobacter</taxon>
    </lineage>
</organism>
<dbReference type="KEGG" id="ddu:GF1_00460"/>
<feature type="domain" description="Glycosyltransferase 2-like" evidence="1">
    <location>
        <begin position="5"/>
        <end position="161"/>
    </location>
</feature>
<dbReference type="InterPro" id="IPR001173">
    <property type="entry name" value="Glyco_trans_2-like"/>
</dbReference>